<evidence type="ECO:0000313" key="2">
    <source>
        <dbReference type="EMBL" id="KAL0565144.1"/>
    </source>
</evidence>
<gene>
    <name evidence="2" type="ORF">V5O48_016887</name>
</gene>
<dbReference type="Proteomes" id="UP001465976">
    <property type="component" value="Unassembled WGS sequence"/>
</dbReference>
<feature type="region of interest" description="Disordered" evidence="1">
    <location>
        <begin position="1"/>
        <end position="85"/>
    </location>
</feature>
<proteinExistence type="predicted"/>
<protein>
    <submittedName>
        <fullName evidence="2">Uncharacterized protein</fullName>
    </submittedName>
</protein>
<evidence type="ECO:0000313" key="3">
    <source>
        <dbReference type="Proteomes" id="UP001465976"/>
    </source>
</evidence>
<accession>A0ABR3EQJ4</accession>
<evidence type="ECO:0000256" key="1">
    <source>
        <dbReference type="SAM" id="MobiDB-lite"/>
    </source>
</evidence>
<dbReference type="EMBL" id="JBAHYK010002401">
    <property type="protein sequence ID" value="KAL0565144.1"/>
    <property type="molecule type" value="Genomic_DNA"/>
</dbReference>
<sequence>MTKPSSKYVKAAKSHQQQQVSNSRTNTQKSHRRRTRNVPGSNGDSLIACGGGDGIEDHGEEYESPEGGSNKRKRQKSTRPVRLGNFVPNIDSYAPVHSLPTQNSCLLPTARHCPEVQEDCIPQLYEYHLRHAKNYITRFNVPMSWAELEEQAGNMDHYESLMEMVEEMKDPSYPVQAVSGIWELEGHMVMVFLSNRFDSKEEGRLLPLSRQHDLDRLVQMVKAAQDSGQSMKHDGLKEPLLTRYYESSHVLCAYNNPKADHTKQRHGVAAEKGKAVHTFPISSQTPWTADKKEARLMPGVLPERGLVYSPDNGEHGQEAAGVHHHVEGWEQRGHKGQGLYQSKSLSGSGHSIIASQNFYRANQCLEECVENTIKVFFEDQHKVFTGAREAARLAGNKGGCFIGRAMVFKLQLFLHCDEGDDGVSASFPAGRFKGGCMIIPQFKAKLLPGDLLLIHANKVWHVVDVWEATKMSKNHTTTPGRIGTVFFFPSDSLPHLEGREPGWGADTMFGAIPSARPRRHV</sequence>
<name>A0ABR3EQJ4_9AGAR</name>
<keyword evidence="3" id="KW-1185">Reference proteome</keyword>
<organism evidence="2 3">
    <name type="scientific">Marasmius crinis-equi</name>
    <dbReference type="NCBI Taxonomy" id="585013"/>
    <lineage>
        <taxon>Eukaryota</taxon>
        <taxon>Fungi</taxon>
        <taxon>Dikarya</taxon>
        <taxon>Basidiomycota</taxon>
        <taxon>Agaricomycotina</taxon>
        <taxon>Agaricomycetes</taxon>
        <taxon>Agaricomycetidae</taxon>
        <taxon>Agaricales</taxon>
        <taxon>Marasmiineae</taxon>
        <taxon>Marasmiaceae</taxon>
        <taxon>Marasmius</taxon>
    </lineage>
</organism>
<feature type="compositionally biased region" description="Polar residues" evidence="1">
    <location>
        <begin position="14"/>
        <end position="28"/>
    </location>
</feature>
<comment type="caution">
    <text evidence="2">The sequence shown here is derived from an EMBL/GenBank/DDBJ whole genome shotgun (WGS) entry which is preliminary data.</text>
</comment>
<reference evidence="2 3" key="1">
    <citation type="submission" date="2024-02" db="EMBL/GenBank/DDBJ databases">
        <title>A draft genome for the cacao thread blight pathogen Marasmius crinis-equi.</title>
        <authorList>
            <person name="Cohen S.P."/>
            <person name="Baruah I.K."/>
            <person name="Amoako-Attah I."/>
            <person name="Bukari Y."/>
            <person name="Meinhardt L.W."/>
            <person name="Bailey B.A."/>
        </authorList>
    </citation>
    <scope>NUCLEOTIDE SEQUENCE [LARGE SCALE GENOMIC DNA]</scope>
    <source>
        <strain evidence="2 3">GH-76</strain>
    </source>
</reference>
<feature type="compositionally biased region" description="Basic residues" evidence="1">
    <location>
        <begin position="70"/>
        <end position="79"/>
    </location>
</feature>
<dbReference type="Gene3D" id="3.60.130.30">
    <property type="match status" value="1"/>
</dbReference>